<organism evidence="1 2">
    <name type="scientific">Taxus chinensis</name>
    <name type="common">Chinese yew</name>
    <name type="synonym">Taxus wallichiana var. chinensis</name>
    <dbReference type="NCBI Taxonomy" id="29808"/>
    <lineage>
        <taxon>Eukaryota</taxon>
        <taxon>Viridiplantae</taxon>
        <taxon>Streptophyta</taxon>
        <taxon>Embryophyta</taxon>
        <taxon>Tracheophyta</taxon>
        <taxon>Spermatophyta</taxon>
        <taxon>Pinopsida</taxon>
        <taxon>Pinidae</taxon>
        <taxon>Conifers II</taxon>
        <taxon>Cupressales</taxon>
        <taxon>Taxaceae</taxon>
        <taxon>Taxus</taxon>
    </lineage>
</organism>
<accession>A0AA38GU36</accession>
<gene>
    <name evidence="1" type="ORF">KI387_043739</name>
</gene>
<sequence length="408" mass="46405">MLAQVRSVLAKAMNMQGRNNDPNKIVDSALEMHSSLHKRRHQSKCAHPPRAVLHPNLSRNQIWRQRLKRIQLLMNEPQENDQVDWLSKMKIFLLLGVYPTDMDKTQRRSFHLQSVPYYLVDNVLFHRDLNGVIISCIGPDITEGMEDDDEVLDPIYRNNNVANQPFPWIDWYQEEHCNTKERVGPILQRTYDWLATLGISPKGLDQSIRIESQPTLSLPTPMKGKRSTQKANITPRKISFVFGISSLSKFPISKVMSSTTQVSEVVKNYDKDKASKDELNSKVEQLTTLLRKVTQPTPTIDPSTTTTLAVSSVLDDISYHEIEKIALHIDLKSIAPSLKGSRPSLEVHPKMCQHVSVKRIYKLNNGPKKVLNENGEVKRSAYAGVAMNWTVGKVLMVQTSDLMLGFEM</sequence>
<dbReference type="Proteomes" id="UP000824469">
    <property type="component" value="Unassembled WGS sequence"/>
</dbReference>
<dbReference type="EMBL" id="JAHRHJ020000002">
    <property type="protein sequence ID" value="KAH9327805.1"/>
    <property type="molecule type" value="Genomic_DNA"/>
</dbReference>
<evidence type="ECO:0000313" key="2">
    <source>
        <dbReference type="Proteomes" id="UP000824469"/>
    </source>
</evidence>
<protein>
    <submittedName>
        <fullName evidence="1">Uncharacterized protein</fullName>
    </submittedName>
</protein>
<proteinExistence type="predicted"/>
<name>A0AA38GU36_TAXCH</name>
<reference evidence="1 2" key="1">
    <citation type="journal article" date="2021" name="Nat. Plants">
        <title>The Taxus genome provides insights into paclitaxel biosynthesis.</title>
        <authorList>
            <person name="Xiong X."/>
            <person name="Gou J."/>
            <person name="Liao Q."/>
            <person name="Li Y."/>
            <person name="Zhou Q."/>
            <person name="Bi G."/>
            <person name="Li C."/>
            <person name="Du R."/>
            <person name="Wang X."/>
            <person name="Sun T."/>
            <person name="Guo L."/>
            <person name="Liang H."/>
            <person name="Lu P."/>
            <person name="Wu Y."/>
            <person name="Zhang Z."/>
            <person name="Ro D.K."/>
            <person name="Shang Y."/>
            <person name="Huang S."/>
            <person name="Yan J."/>
        </authorList>
    </citation>
    <scope>NUCLEOTIDE SEQUENCE [LARGE SCALE GENOMIC DNA]</scope>
    <source>
        <strain evidence="1">Ta-2019</strain>
    </source>
</reference>
<keyword evidence="2" id="KW-1185">Reference proteome</keyword>
<evidence type="ECO:0000313" key="1">
    <source>
        <dbReference type="EMBL" id="KAH9327805.1"/>
    </source>
</evidence>
<comment type="caution">
    <text evidence="1">The sequence shown here is derived from an EMBL/GenBank/DDBJ whole genome shotgun (WGS) entry which is preliminary data.</text>
</comment>
<dbReference type="AlphaFoldDB" id="A0AA38GU36"/>